<evidence type="ECO:0000313" key="4">
    <source>
        <dbReference type="Ensembl" id="ENSSRHP00000065393.1"/>
    </source>
</evidence>
<dbReference type="GO" id="GO:0001771">
    <property type="term" value="P:immunological synapse formation"/>
    <property type="evidence" value="ECO:0007669"/>
    <property type="project" value="TreeGrafter"/>
</dbReference>
<sequence length="313" mass="34873">LRHLLKSQIQGQIYLVVFWALLLMTIAGEDGIGSLKECENVSFVPGHNLAGEGFDVVTMERKGSYVINTTWDLGNGTSAVVDWRALPKCSMKVSSQFFESSEALVNDSSSALSVSWKVGLDVKAGGAAVGSTHSWEANFAMKKIKSRQIQFHQTGSTVKAEAHFCQEQKRKMRTNEKFSSMFNDRTMEIIGGDKNGEDLLFSGSSHPNSLKKWVESLKSLPEVMHYSLKPLHFLLSAEHPARKGLKKAVEEYITENALMKVCSDLSAKGLYGDRYTQTDGTVTVTYDNQIKRTETIDDHDNPLDNDNSNFLRH</sequence>
<dbReference type="Proteomes" id="UP000472270">
    <property type="component" value="Unassembled WGS sequence"/>
</dbReference>
<evidence type="ECO:0000256" key="2">
    <source>
        <dbReference type="SAM" id="Phobius"/>
    </source>
</evidence>
<organism evidence="4 5">
    <name type="scientific">Sinocyclocheilus rhinocerous</name>
    <dbReference type="NCBI Taxonomy" id="307959"/>
    <lineage>
        <taxon>Eukaryota</taxon>
        <taxon>Metazoa</taxon>
        <taxon>Chordata</taxon>
        <taxon>Craniata</taxon>
        <taxon>Vertebrata</taxon>
        <taxon>Euteleostomi</taxon>
        <taxon>Actinopterygii</taxon>
        <taxon>Neopterygii</taxon>
        <taxon>Teleostei</taxon>
        <taxon>Ostariophysi</taxon>
        <taxon>Cypriniformes</taxon>
        <taxon>Cyprinidae</taxon>
        <taxon>Cyprininae</taxon>
        <taxon>Sinocyclocheilus</taxon>
    </lineage>
</organism>
<feature type="region of interest" description="Disordered" evidence="1">
    <location>
        <begin position="293"/>
        <end position="313"/>
    </location>
</feature>
<keyword evidence="2" id="KW-0812">Transmembrane</keyword>
<evidence type="ECO:0000256" key="1">
    <source>
        <dbReference type="SAM" id="MobiDB-lite"/>
    </source>
</evidence>
<keyword evidence="2" id="KW-0472">Membrane</keyword>
<evidence type="ECO:0000259" key="3">
    <source>
        <dbReference type="Pfam" id="PF01823"/>
    </source>
</evidence>
<reference evidence="4" key="2">
    <citation type="submission" date="2025-09" db="UniProtKB">
        <authorList>
            <consortium name="Ensembl"/>
        </authorList>
    </citation>
    <scope>IDENTIFICATION</scope>
</reference>
<proteinExistence type="predicted"/>
<dbReference type="InterPro" id="IPR020864">
    <property type="entry name" value="MACPF"/>
</dbReference>
<keyword evidence="5" id="KW-1185">Reference proteome</keyword>
<name>A0A673KG25_9TELE</name>
<accession>A0A673KG25</accession>
<dbReference type="InterPro" id="IPR052784">
    <property type="entry name" value="Perforin-1_pore-forming"/>
</dbReference>
<dbReference type="GO" id="GO:0001913">
    <property type="term" value="P:T cell mediated cytotoxicity"/>
    <property type="evidence" value="ECO:0007669"/>
    <property type="project" value="TreeGrafter"/>
</dbReference>
<dbReference type="Ensembl" id="ENSSRHT00000067191.1">
    <property type="protein sequence ID" value="ENSSRHP00000065393.1"/>
    <property type="gene ID" value="ENSSRHG00000032560.1"/>
</dbReference>
<protein>
    <recommendedName>
        <fullName evidence="3">MACPF domain-containing protein</fullName>
    </recommendedName>
</protein>
<feature type="compositionally biased region" description="Polar residues" evidence="1">
    <location>
        <begin position="304"/>
        <end position="313"/>
    </location>
</feature>
<feature type="compositionally biased region" description="Basic and acidic residues" evidence="1">
    <location>
        <begin position="293"/>
        <end position="302"/>
    </location>
</feature>
<keyword evidence="2" id="KW-1133">Transmembrane helix</keyword>
<evidence type="ECO:0000313" key="5">
    <source>
        <dbReference type="Proteomes" id="UP000472270"/>
    </source>
</evidence>
<dbReference type="GO" id="GO:0022829">
    <property type="term" value="F:wide pore channel activity"/>
    <property type="evidence" value="ECO:0007669"/>
    <property type="project" value="TreeGrafter"/>
</dbReference>
<feature type="transmembrane region" description="Helical" evidence="2">
    <location>
        <begin position="12"/>
        <end position="28"/>
    </location>
</feature>
<dbReference type="Pfam" id="PF01823">
    <property type="entry name" value="MACPF"/>
    <property type="match status" value="1"/>
</dbReference>
<dbReference type="PANTHER" id="PTHR46096">
    <property type="entry name" value="PERFORIN-1"/>
    <property type="match status" value="1"/>
</dbReference>
<dbReference type="AlphaFoldDB" id="A0A673KG25"/>
<reference evidence="4" key="1">
    <citation type="submission" date="2025-08" db="UniProtKB">
        <authorList>
            <consortium name="Ensembl"/>
        </authorList>
    </citation>
    <scope>IDENTIFICATION</scope>
</reference>
<dbReference type="PANTHER" id="PTHR46096:SF5">
    <property type="entry name" value="PERFORIN 1.2 PRECURSOR-RELATED"/>
    <property type="match status" value="1"/>
</dbReference>
<feature type="domain" description="MACPF" evidence="3">
    <location>
        <begin position="122"/>
        <end position="252"/>
    </location>
</feature>
<dbReference type="GO" id="GO:0016020">
    <property type="term" value="C:membrane"/>
    <property type="evidence" value="ECO:0007669"/>
    <property type="project" value="TreeGrafter"/>
</dbReference>
<dbReference type="GO" id="GO:0051607">
    <property type="term" value="P:defense response to virus"/>
    <property type="evidence" value="ECO:0007669"/>
    <property type="project" value="TreeGrafter"/>
</dbReference>